<evidence type="ECO:0000259" key="1">
    <source>
        <dbReference type="Pfam" id="PF13280"/>
    </source>
</evidence>
<dbReference type="eggNOG" id="COG2378">
    <property type="taxonomic scope" value="Bacteria"/>
</dbReference>
<gene>
    <name evidence="3" type="ORF">AJ85_18080</name>
    <name evidence="2" type="ORF">BALCAV_0219675</name>
</gene>
<feature type="domain" description="WYL" evidence="1">
    <location>
        <begin position="144"/>
        <end position="210"/>
    </location>
</feature>
<dbReference type="InterPro" id="IPR051534">
    <property type="entry name" value="CBASS_pafABC_assoc_protein"/>
</dbReference>
<dbReference type="OrthoDB" id="2306002at2"/>
<dbReference type="Pfam" id="PF13280">
    <property type="entry name" value="WYL"/>
    <property type="match status" value="1"/>
</dbReference>
<name>A0A094YQY4_ALKAL</name>
<dbReference type="EMBL" id="ALPT02000096">
    <property type="protein sequence ID" value="KGA95872.1"/>
    <property type="molecule type" value="Genomic_DNA"/>
</dbReference>
<protein>
    <recommendedName>
        <fullName evidence="1">WYL domain-containing protein</fullName>
    </recommendedName>
</protein>
<dbReference type="PANTHER" id="PTHR34580:SF1">
    <property type="entry name" value="PROTEIN PAFC"/>
    <property type="match status" value="1"/>
</dbReference>
<evidence type="ECO:0000313" key="4">
    <source>
        <dbReference type="Proteomes" id="UP000002754"/>
    </source>
</evidence>
<reference evidence="3 5" key="2">
    <citation type="submission" date="2014-01" db="EMBL/GenBank/DDBJ databases">
        <title>Draft genome sequencing of Bacillus alcalophilus CGMCC 1.3604.</title>
        <authorList>
            <person name="Yang J."/>
            <person name="Diao L."/>
            <person name="Yang S."/>
        </authorList>
    </citation>
    <scope>NUCLEOTIDE SEQUENCE [LARGE SCALE GENOMIC DNA]</scope>
    <source>
        <strain evidence="3 5">CGMCC 1.3604</strain>
    </source>
</reference>
<dbReference type="Proteomes" id="UP000297014">
    <property type="component" value="Unassembled WGS sequence"/>
</dbReference>
<dbReference type="Proteomes" id="UP000002754">
    <property type="component" value="Unassembled WGS sequence"/>
</dbReference>
<dbReference type="PROSITE" id="PS52050">
    <property type="entry name" value="WYL"/>
    <property type="match status" value="1"/>
</dbReference>
<evidence type="ECO:0000313" key="2">
    <source>
        <dbReference type="EMBL" id="KGA95872.1"/>
    </source>
</evidence>
<evidence type="ECO:0000313" key="3">
    <source>
        <dbReference type="EMBL" id="THG89375.1"/>
    </source>
</evidence>
<comment type="caution">
    <text evidence="2">The sequence shown here is derived from an EMBL/GenBank/DDBJ whole genome shotgun (WGS) entry which is preliminary data.</text>
</comment>
<dbReference type="InterPro" id="IPR026881">
    <property type="entry name" value="WYL_dom"/>
</dbReference>
<organism evidence="2 4">
    <name type="scientific">Alkalihalobacillus alcalophilus ATCC 27647 = CGMCC 1.3604</name>
    <dbReference type="NCBI Taxonomy" id="1218173"/>
    <lineage>
        <taxon>Bacteria</taxon>
        <taxon>Bacillati</taxon>
        <taxon>Bacillota</taxon>
        <taxon>Bacilli</taxon>
        <taxon>Bacillales</taxon>
        <taxon>Bacillaceae</taxon>
        <taxon>Alkalihalobacillus</taxon>
    </lineage>
</organism>
<dbReference type="PANTHER" id="PTHR34580">
    <property type="match status" value="1"/>
</dbReference>
<keyword evidence="4" id="KW-1185">Reference proteome</keyword>
<reference evidence="2 4" key="1">
    <citation type="journal article" date="2014" name="Genome Announc.">
        <title>Draft Genome Sequence of Bacillus alcalophilus AV1934, a Classic Alkaliphile Isolated from Human Feces in 1934.</title>
        <authorList>
            <person name="Attie O."/>
            <person name="Jayaprakash A."/>
            <person name="Shah H."/>
            <person name="Paulsen I.T."/>
            <person name="Morino M."/>
            <person name="Takahashi Y."/>
            <person name="Narumi I."/>
            <person name="Sachidanandam R."/>
            <person name="Satoh K."/>
            <person name="Ito M."/>
            <person name="Krulwich T.A."/>
        </authorList>
    </citation>
    <scope>NUCLEOTIDE SEQUENCE [LARGE SCALE GENOMIC DNA]</scope>
    <source>
        <strain evidence="2 4">AV1934</strain>
    </source>
</reference>
<accession>A0A094YQY4</accession>
<proteinExistence type="predicted"/>
<dbReference type="EMBL" id="JALP01000241">
    <property type="protein sequence ID" value="THG89375.1"/>
    <property type="molecule type" value="Genomic_DNA"/>
</dbReference>
<sequence>MKYEQVQYSSQQRVLDIYNRLLAGESINVSNLSAEYGKHTETIKEDIRHIRFVIEQQYNSILYDAKNNTYSIEKSNDFLMSGDILILLILLYQSRSLIKEERILIEEKLINLFTLEERRKLKKFFRSYNYHYSPSQRNEIRGKINDLFHAILEQKQILFLYSKNNGLKERKVKPLTINFHDYQFYLVAEFVGKEYKTPVNFRIDKIEKITILEERFEINHTNDFF</sequence>
<dbReference type="AlphaFoldDB" id="A0A094YQY4"/>
<dbReference type="STRING" id="1218173.BALCAV_0219675"/>
<evidence type="ECO:0000313" key="5">
    <source>
        <dbReference type="Proteomes" id="UP000297014"/>
    </source>
</evidence>